<sequence length="213" mass="24200">MQSTRRFSKPSVRWFLPVATGSTAYPVQQSDQTAAPSSSRFNRSDRSAEINHLGDLWHSHLVKLIGYCIGDEHKQFMEYMVVEVNLQLQLKTFPSLIQSLFHLEHERRRSPMLVPLAGKHNCLGEGLRHHLSCFAGCALVLYGGRCTYGCGFGAHEFVLWLMRLRFYMFGSVVVSSVYIQRTVGWGYLCTLLLETSDKLDSPSLLQPDNARKD</sequence>
<comment type="caution">
    <text evidence="1">The sequence shown here is derived from an EMBL/GenBank/DDBJ whole genome shotgun (WGS) entry which is preliminary data.</text>
</comment>
<protein>
    <submittedName>
        <fullName evidence="1">Uncharacterized protein</fullName>
    </submittedName>
</protein>
<dbReference type="AlphaFoldDB" id="A0A2K3P4T4"/>
<evidence type="ECO:0000313" key="2">
    <source>
        <dbReference type="Proteomes" id="UP000236291"/>
    </source>
</evidence>
<organism evidence="1 2">
    <name type="scientific">Trifolium pratense</name>
    <name type="common">Red clover</name>
    <dbReference type="NCBI Taxonomy" id="57577"/>
    <lineage>
        <taxon>Eukaryota</taxon>
        <taxon>Viridiplantae</taxon>
        <taxon>Streptophyta</taxon>
        <taxon>Embryophyta</taxon>
        <taxon>Tracheophyta</taxon>
        <taxon>Spermatophyta</taxon>
        <taxon>Magnoliopsida</taxon>
        <taxon>eudicotyledons</taxon>
        <taxon>Gunneridae</taxon>
        <taxon>Pentapetalae</taxon>
        <taxon>rosids</taxon>
        <taxon>fabids</taxon>
        <taxon>Fabales</taxon>
        <taxon>Fabaceae</taxon>
        <taxon>Papilionoideae</taxon>
        <taxon>50 kb inversion clade</taxon>
        <taxon>NPAAA clade</taxon>
        <taxon>Hologalegina</taxon>
        <taxon>IRL clade</taxon>
        <taxon>Trifolieae</taxon>
        <taxon>Trifolium</taxon>
    </lineage>
</organism>
<dbReference type="Gene3D" id="3.30.200.20">
    <property type="entry name" value="Phosphorylase Kinase, domain 1"/>
    <property type="match status" value="1"/>
</dbReference>
<reference evidence="1 2" key="1">
    <citation type="journal article" date="2014" name="Am. J. Bot.">
        <title>Genome assembly and annotation for red clover (Trifolium pratense; Fabaceae).</title>
        <authorList>
            <person name="Istvanek J."/>
            <person name="Jaros M."/>
            <person name="Krenek A."/>
            <person name="Repkova J."/>
        </authorList>
    </citation>
    <scope>NUCLEOTIDE SEQUENCE [LARGE SCALE GENOMIC DNA]</scope>
    <source>
        <strain evidence="2">cv. Tatra</strain>
        <tissue evidence="1">Young leaves</tissue>
    </source>
</reference>
<evidence type="ECO:0000313" key="1">
    <source>
        <dbReference type="EMBL" id="PNY10297.1"/>
    </source>
</evidence>
<dbReference type="Proteomes" id="UP000236291">
    <property type="component" value="Unassembled WGS sequence"/>
</dbReference>
<gene>
    <name evidence="1" type="ORF">L195_g006871</name>
</gene>
<reference evidence="1 2" key="2">
    <citation type="journal article" date="2017" name="Front. Plant Sci.">
        <title>Gene Classification and Mining of Molecular Markers Useful in Red Clover (Trifolium pratense) Breeding.</title>
        <authorList>
            <person name="Istvanek J."/>
            <person name="Dluhosova J."/>
            <person name="Dluhos P."/>
            <person name="Patkova L."/>
            <person name="Nedelnik J."/>
            <person name="Repkova J."/>
        </authorList>
    </citation>
    <scope>NUCLEOTIDE SEQUENCE [LARGE SCALE GENOMIC DNA]</scope>
    <source>
        <strain evidence="2">cv. Tatra</strain>
        <tissue evidence="1">Young leaves</tissue>
    </source>
</reference>
<proteinExistence type="predicted"/>
<name>A0A2K3P4T4_TRIPR</name>
<accession>A0A2K3P4T4</accession>
<dbReference type="EMBL" id="ASHM01003725">
    <property type="protein sequence ID" value="PNY10297.1"/>
    <property type="molecule type" value="Genomic_DNA"/>
</dbReference>